<dbReference type="Proteomes" id="UP000765802">
    <property type="component" value="Unassembled WGS sequence"/>
</dbReference>
<dbReference type="EMBL" id="MBUA01000001">
    <property type="protein sequence ID" value="MBC6490560.1"/>
    <property type="molecule type" value="Genomic_DNA"/>
</dbReference>
<evidence type="ECO:0000313" key="2">
    <source>
        <dbReference type="Proteomes" id="UP000765802"/>
    </source>
</evidence>
<dbReference type="RefSeq" id="WP_187255855.1">
    <property type="nucleotide sequence ID" value="NZ_JBHULF010000006.1"/>
</dbReference>
<evidence type="ECO:0008006" key="3">
    <source>
        <dbReference type="Google" id="ProtNLM"/>
    </source>
</evidence>
<proteinExistence type="predicted"/>
<dbReference type="InterPro" id="IPR025630">
    <property type="entry name" value="DUF4288"/>
</dbReference>
<name>A0ABR7M6B9_9BACT</name>
<gene>
    <name evidence="1" type="ORF">BC349_06255</name>
</gene>
<keyword evidence="2" id="KW-1185">Reference proteome</keyword>
<reference evidence="1 2" key="1">
    <citation type="submission" date="2016-07" db="EMBL/GenBank/DDBJ databases">
        <title>Genome analysis of Flavihumibacter stibioxidans YS-17.</title>
        <authorList>
            <person name="Shi K."/>
            <person name="Han Y."/>
            <person name="Wang G."/>
        </authorList>
    </citation>
    <scope>NUCLEOTIDE SEQUENCE [LARGE SCALE GENOMIC DNA]</scope>
    <source>
        <strain evidence="1 2">YS-17</strain>
    </source>
</reference>
<protein>
    <recommendedName>
        <fullName evidence="3">DUF4288 domain-containing protein</fullName>
    </recommendedName>
</protein>
<dbReference type="Pfam" id="PF14119">
    <property type="entry name" value="DUF4288"/>
    <property type="match status" value="1"/>
</dbReference>
<evidence type="ECO:0000313" key="1">
    <source>
        <dbReference type="EMBL" id="MBC6490560.1"/>
    </source>
</evidence>
<comment type="caution">
    <text evidence="1">The sequence shown here is derived from an EMBL/GenBank/DDBJ whole genome shotgun (WGS) entry which is preliminary data.</text>
</comment>
<accession>A0ABR7M6B9</accession>
<sequence length="119" mass="13756">MHWFIAKIVYEIVCGDGAHCPQFDEQIRLISAPDHREALTTASGIGQAEALSFENHHRQMVQWKFLGVSELLQLQPMQHGAELYSCIKEIDHPDGYRKMIGNRVKQLHQHLPHAYHTFQ</sequence>
<organism evidence="1 2">
    <name type="scientific">Flavihumibacter stibioxidans</name>
    <dbReference type="NCBI Taxonomy" id="1834163"/>
    <lineage>
        <taxon>Bacteria</taxon>
        <taxon>Pseudomonadati</taxon>
        <taxon>Bacteroidota</taxon>
        <taxon>Chitinophagia</taxon>
        <taxon>Chitinophagales</taxon>
        <taxon>Chitinophagaceae</taxon>
        <taxon>Flavihumibacter</taxon>
    </lineage>
</organism>